<feature type="transmembrane region" description="Helical" evidence="6">
    <location>
        <begin position="390"/>
        <end position="410"/>
    </location>
</feature>
<dbReference type="InterPro" id="IPR050833">
    <property type="entry name" value="Poly_Biosynth_Transport"/>
</dbReference>
<evidence type="ECO:0000256" key="2">
    <source>
        <dbReference type="ARBA" id="ARBA00022475"/>
    </source>
</evidence>
<feature type="transmembrane region" description="Helical" evidence="6">
    <location>
        <begin position="348"/>
        <end position="369"/>
    </location>
</feature>
<reference evidence="7" key="1">
    <citation type="journal article" date="2015" name="Nature">
        <title>Complex archaea that bridge the gap between prokaryotes and eukaryotes.</title>
        <authorList>
            <person name="Spang A."/>
            <person name="Saw J.H."/>
            <person name="Jorgensen S.L."/>
            <person name="Zaremba-Niedzwiedzka K."/>
            <person name="Martijn J."/>
            <person name="Lind A.E."/>
            <person name="van Eijk R."/>
            <person name="Schleper C."/>
            <person name="Guy L."/>
            <person name="Ettema T.J."/>
        </authorList>
    </citation>
    <scope>NUCLEOTIDE SEQUENCE</scope>
</reference>
<keyword evidence="4 6" id="KW-1133">Transmembrane helix</keyword>
<keyword evidence="3 6" id="KW-0812">Transmembrane</keyword>
<dbReference type="CDD" id="cd13128">
    <property type="entry name" value="MATE_Wzx_like"/>
    <property type="match status" value="1"/>
</dbReference>
<accession>A0A0F9PMQ6</accession>
<feature type="transmembrane region" description="Helical" evidence="6">
    <location>
        <begin position="470"/>
        <end position="492"/>
    </location>
</feature>
<protein>
    <submittedName>
        <fullName evidence="7">Uncharacterized protein</fullName>
    </submittedName>
</protein>
<dbReference type="EMBL" id="LAZR01006130">
    <property type="protein sequence ID" value="KKM94507.1"/>
    <property type="molecule type" value="Genomic_DNA"/>
</dbReference>
<feature type="transmembrane region" description="Helical" evidence="6">
    <location>
        <begin position="175"/>
        <end position="194"/>
    </location>
</feature>
<evidence type="ECO:0000256" key="6">
    <source>
        <dbReference type="SAM" id="Phobius"/>
    </source>
</evidence>
<evidence type="ECO:0000256" key="5">
    <source>
        <dbReference type="ARBA" id="ARBA00023136"/>
    </source>
</evidence>
<evidence type="ECO:0000256" key="1">
    <source>
        <dbReference type="ARBA" id="ARBA00004651"/>
    </source>
</evidence>
<dbReference type="PANTHER" id="PTHR30250:SF26">
    <property type="entry name" value="PSMA PROTEIN"/>
    <property type="match status" value="1"/>
</dbReference>
<proteinExistence type="predicted"/>
<sequence length="514" mass="56045">MNPISLKNPPINKNLVSGKILARNTILNFIGQVIPLLVGVITIPFIIRGLGIERFGLLSLAWVVLGYFTIFDLGLGRATTKYVAEMLGKGEEDQVSHLVWTAVTVQAILGVVGALVLFGITPLLVKHILNIPPELVGEAKDTFYLLTLSIPIVLISGSFRGALEAAQRFELINAVKCPASTLTFLLPLVGLLLGFHLPGIVALILVVRFGVLLTFFVMNLRIFPRSRKYSGFFARLFAYGKWVTITSIVGPVLVYLDRFMIGSILSMAAIAYYSVPYEAVTRLWIIPASLTTTLFPAFSALEGAKDRQRLGYLFARSLKYVLLVLGAVVLVIGLFAKEILQIWLGADFAIKSTLVLQILAFGVLINSLAHIPSALLRGVGRPDLPAKFHLLELPLYIGVVWFLISQWGIAGAAVAWTLRIALDALLLFGATFKVYRISPRLLASNGTMLACFALVVLAGMSYGLKTLTGTFPLLAQSLLVLGLLALFAVFAWKNILDNSERGALLKVVKLWKSP</sequence>
<evidence type="ECO:0000256" key="3">
    <source>
        <dbReference type="ARBA" id="ARBA00022692"/>
    </source>
</evidence>
<feature type="transmembrane region" description="Helical" evidence="6">
    <location>
        <begin position="200"/>
        <end position="220"/>
    </location>
</feature>
<name>A0A0F9PMQ6_9ZZZZ</name>
<keyword evidence="5 6" id="KW-0472">Membrane</keyword>
<dbReference type="PANTHER" id="PTHR30250">
    <property type="entry name" value="PST FAMILY PREDICTED COLANIC ACID TRANSPORTER"/>
    <property type="match status" value="1"/>
</dbReference>
<feature type="transmembrane region" description="Helical" evidence="6">
    <location>
        <begin position="98"/>
        <end position="123"/>
    </location>
</feature>
<gene>
    <name evidence="7" type="ORF">LCGC14_1197630</name>
</gene>
<feature type="transmembrane region" description="Helical" evidence="6">
    <location>
        <begin position="447"/>
        <end position="464"/>
    </location>
</feature>
<comment type="subcellular location">
    <subcellularLocation>
        <location evidence="1">Cell membrane</location>
        <topology evidence="1">Multi-pass membrane protein</topology>
    </subcellularLocation>
</comment>
<feature type="transmembrane region" description="Helical" evidence="6">
    <location>
        <begin position="26"/>
        <end position="47"/>
    </location>
</feature>
<feature type="transmembrane region" description="Helical" evidence="6">
    <location>
        <begin position="232"/>
        <end position="253"/>
    </location>
</feature>
<keyword evidence="2" id="KW-1003">Cell membrane</keyword>
<feature type="transmembrane region" description="Helical" evidence="6">
    <location>
        <begin position="143"/>
        <end position="163"/>
    </location>
</feature>
<dbReference type="InterPro" id="IPR002797">
    <property type="entry name" value="Polysacc_synth"/>
</dbReference>
<feature type="transmembrane region" description="Helical" evidence="6">
    <location>
        <begin position="416"/>
        <end position="435"/>
    </location>
</feature>
<organism evidence="7">
    <name type="scientific">marine sediment metagenome</name>
    <dbReference type="NCBI Taxonomy" id="412755"/>
    <lineage>
        <taxon>unclassified sequences</taxon>
        <taxon>metagenomes</taxon>
        <taxon>ecological metagenomes</taxon>
    </lineage>
</organism>
<evidence type="ECO:0000313" key="7">
    <source>
        <dbReference type="EMBL" id="KKM94507.1"/>
    </source>
</evidence>
<feature type="transmembrane region" description="Helical" evidence="6">
    <location>
        <begin position="317"/>
        <end position="336"/>
    </location>
</feature>
<feature type="transmembrane region" description="Helical" evidence="6">
    <location>
        <begin position="59"/>
        <end position="78"/>
    </location>
</feature>
<dbReference type="AlphaFoldDB" id="A0A0F9PMQ6"/>
<evidence type="ECO:0000256" key="4">
    <source>
        <dbReference type="ARBA" id="ARBA00022989"/>
    </source>
</evidence>
<dbReference type="Pfam" id="PF01943">
    <property type="entry name" value="Polysacc_synt"/>
    <property type="match status" value="1"/>
</dbReference>
<dbReference type="GO" id="GO:0005886">
    <property type="term" value="C:plasma membrane"/>
    <property type="evidence" value="ECO:0007669"/>
    <property type="project" value="UniProtKB-SubCell"/>
</dbReference>
<comment type="caution">
    <text evidence="7">The sequence shown here is derived from an EMBL/GenBank/DDBJ whole genome shotgun (WGS) entry which is preliminary data.</text>
</comment>